<keyword evidence="2" id="KW-1185">Reference proteome</keyword>
<dbReference type="Proteomes" id="UP000772196">
    <property type="component" value="Unassembled WGS sequence"/>
</dbReference>
<proteinExistence type="predicted"/>
<accession>A0ABX1H7I8</accession>
<comment type="caution">
    <text evidence="1">The sequence shown here is derived from an EMBL/GenBank/DDBJ whole genome shotgun (WGS) entry which is preliminary data.</text>
</comment>
<organism evidence="1 2">
    <name type="scientific">Streptomyces physcomitrii</name>
    <dbReference type="NCBI Taxonomy" id="2724184"/>
    <lineage>
        <taxon>Bacteria</taxon>
        <taxon>Bacillati</taxon>
        <taxon>Actinomycetota</taxon>
        <taxon>Actinomycetes</taxon>
        <taxon>Kitasatosporales</taxon>
        <taxon>Streptomycetaceae</taxon>
        <taxon>Streptomyces</taxon>
    </lineage>
</organism>
<dbReference type="RefSeq" id="WP_168542480.1">
    <property type="nucleotide sequence ID" value="NZ_JAAWWP010000018.1"/>
</dbReference>
<name>A0ABX1H7I8_9ACTN</name>
<dbReference type="EMBL" id="JAAWWP010000018">
    <property type="protein sequence ID" value="NKI44323.1"/>
    <property type="molecule type" value="Genomic_DNA"/>
</dbReference>
<sequence length="408" mass="42411">MRTVNPEQLEELAKLLDGRGGTKDKLDEAFTRARNLDVSDKLTTLKPIRSWLTDTAPDLRKRAAIARAENGDPLGGLLWAGFSKGDAGRLALHPDIALLAMAGAASGDRDFEWLKREKNESFSQWATRVRGEAVGKLTNNKKLGETVSDYIKLTGMTSTVPGAFKMVATGTLGLIKYYKPGTHHPLKAPGTTLAQILRGRAPSYIPKSIAKLGIKIGTRTPAPLLDFLAGSNKLAQIHGGKLWAWEANLLKTGKSAAALKAAGGAGKFSSLATGLGVASKTAGFWRVAGVGGSAAATVAGAVDVIQQGNPVDAFKKNGAGYVADVSGVAFNASLTAAMVAPNPVTIGAAVVTGAVYGVATIVDNWDTVKKFPGKVADGAKWAGNKVKEGVGNAVDGAKKLGSKLNPFD</sequence>
<evidence type="ECO:0000313" key="1">
    <source>
        <dbReference type="EMBL" id="NKI44323.1"/>
    </source>
</evidence>
<gene>
    <name evidence="1" type="ORF">HFV08_24370</name>
</gene>
<evidence type="ECO:0000313" key="2">
    <source>
        <dbReference type="Proteomes" id="UP000772196"/>
    </source>
</evidence>
<reference evidence="1 2" key="1">
    <citation type="submission" date="2020-04" db="EMBL/GenBank/DDBJ databases">
        <title>Phylogenetic Diversity and Antibacterial Activity against Ralstonia solanacearum of Endophytic Actinomycete Isolated from Moss.</title>
        <authorList>
            <person name="Zhuang X."/>
        </authorList>
    </citation>
    <scope>NUCLEOTIDE SEQUENCE [LARGE SCALE GENOMIC DNA]</scope>
    <source>
        <strain evidence="1 2">LD120</strain>
    </source>
</reference>
<protein>
    <submittedName>
        <fullName evidence="1">Mucin-2</fullName>
    </submittedName>
</protein>